<evidence type="ECO:0000256" key="2">
    <source>
        <dbReference type="ARBA" id="ARBA00010752"/>
    </source>
</evidence>
<dbReference type="Pfam" id="PF02768">
    <property type="entry name" value="DNA_pol3_beta_3"/>
    <property type="match status" value="1"/>
</dbReference>
<sequence length="382" mass="43026">MQFTINRKALLKPLQLVTAVIERRQTVPILANVFLNLKDKALSLLGTDMEVELSGRIVLEEAGKEGKTTAPARKLVDICKSLPEESLLKFQQKGDKLILQCGRSRFNLATLPATDFPISEESFSINNKQLTFTLSQKRLRSLIEATNFAMAQQDVRYYLNGMLWELGQGSLRAVATDGHRLATSIKNLISHVMADSQQDDRSLSDNQFIIPRKAVYELSRLLSDDEENEVTILLNNNQLRVTMQDYTFTSKLIDGKFPGYDRVIPQSGDKTLTVDRDLLKSSLMRVGILSNDKHRSICLEMKAKELRIFANNLDQEDAEDVLEVDYSGEAITVAFNINYLIDVLNSLPTGLVRMTLTSTEASVRLESVEESTSIYVIMPMRL</sequence>
<dbReference type="Pfam" id="PF00712">
    <property type="entry name" value="DNA_pol3_beta"/>
    <property type="match status" value="1"/>
</dbReference>
<dbReference type="PANTHER" id="PTHR30478">
    <property type="entry name" value="DNA POLYMERASE III SUBUNIT BETA"/>
    <property type="match status" value="1"/>
</dbReference>
<evidence type="ECO:0000256" key="10">
    <source>
        <dbReference type="PIRNR" id="PIRNR000804"/>
    </source>
</evidence>
<dbReference type="OrthoDB" id="8421503at2"/>
<dbReference type="InterPro" id="IPR022634">
    <property type="entry name" value="DNA_polIII_beta_N"/>
</dbReference>
<dbReference type="InterPro" id="IPR046938">
    <property type="entry name" value="DNA_clamp_sf"/>
</dbReference>
<evidence type="ECO:0000256" key="8">
    <source>
        <dbReference type="ARBA" id="ARBA00022932"/>
    </source>
</evidence>
<evidence type="ECO:0000259" key="13">
    <source>
        <dbReference type="Pfam" id="PF02768"/>
    </source>
</evidence>
<gene>
    <name evidence="14" type="primary">dnaN</name>
    <name evidence="14" type="ORF">RVIR1_00020</name>
</gene>
<dbReference type="PIRSF" id="PIRSF000804">
    <property type="entry name" value="DNA_pol_III_b"/>
    <property type="match status" value="1"/>
</dbReference>
<dbReference type="InterPro" id="IPR022635">
    <property type="entry name" value="DNA_polIII_beta_C"/>
</dbReference>
<keyword evidence="5 10" id="KW-0808">Transferase</keyword>
<dbReference type="NCBIfam" id="TIGR00663">
    <property type="entry name" value="dnan"/>
    <property type="match status" value="1"/>
</dbReference>
<keyword evidence="8 10" id="KW-0239">DNA-directed DNA polymerase</keyword>
<evidence type="ECO:0000256" key="1">
    <source>
        <dbReference type="ARBA" id="ARBA00004496"/>
    </source>
</evidence>
<evidence type="ECO:0000256" key="5">
    <source>
        <dbReference type="ARBA" id="ARBA00022679"/>
    </source>
</evidence>
<dbReference type="Pfam" id="PF02767">
    <property type="entry name" value="DNA_pol3_beta_2"/>
    <property type="match status" value="1"/>
</dbReference>
<dbReference type="Proteomes" id="UP000282483">
    <property type="component" value="Chromosome"/>
</dbReference>
<dbReference type="RefSeq" id="WP_126322079.1">
    <property type="nucleotide sequence ID" value="NZ_AP018005.1"/>
</dbReference>
<dbReference type="SUPFAM" id="SSF55979">
    <property type="entry name" value="DNA clamp"/>
    <property type="match status" value="3"/>
</dbReference>
<comment type="similarity">
    <text evidence="2 10">Belongs to the beta sliding clamp family.</text>
</comment>
<dbReference type="GO" id="GO:0003677">
    <property type="term" value="F:DNA binding"/>
    <property type="evidence" value="ECO:0007669"/>
    <property type="project" value="UniProtKB-UniRule"/>
</dbReference>
<organism evidence="14 15">
    <name type="scientific">Candidatus Rickettsiella viridis</name>
    <dbReference type="NCBI Taxonomy" id="676208"/>
    <lineage>
        <taxon>Bacteria</taxon>
        <taxon>Pseudomonadati</taxon>
        <taxon>Pseudomonadota</taxon>
        <taxon>Gammaproteobacteria</taxon>
        <taxon>Legionellales</taxon>
        <taxon>Coxiellaceae</taxon>
        <taxon>Rickettsiella</taxon>
    </lineage>
</organism>
<dbReference type="InterPro" id="IPR022637">
    <property type="entry name" value="DNA_polIII_beta_cen"/>
</dbReference>
<evidence type="ECO:0000313" key="15">
    <source>
        <dbReference type="Proteomes" id="UP000282483"/>
    </source>
</evidence>
<dbReference type="Gene3D" id="3.70.10.10">
    <property type="match status" value="1"/>
</dbReference>
<evidence type="ECO:0000256" key="7">
    <source>
        <dbReference type="ARBA" id="ARBA00022705"/>
    </source>
</evidence>
<evidence type="ECO:0000256" key="3">
    <source>
        <dbReference type="ARBA" id="ARBA00021035"/>
    </source>
</evidence>
<comment type="function">
    <text evidence="10">Confers DNA tethering and processivity to DNA polymerases and other proteins. Acts as a clamp, forming a ring around DNA (a reaction catalyzed by the clamp-loading complex) which diffuses in an ATP-independent manner freely and bidirectionally along dsDNA. Initially characterized for its ability to contact the catalytic subunit of DNA polymerase III (Pol III), a complex, multichain enzyme responsible for most of the replicative synthesis in bacteria; Pol III exhibits 3'-5' exonuclease proofreading activity. The beta chain is required for initiation of replication as well as for processivity of DNA replication.</text>
</comment>
<name>A0A2Z5USH6_9COXI</name>
<protein>
    <recommendedName>
        <fullName evidence="3 10">Beta sliding clamp</fullName>
    </recommendedName>
</protein>
<keyword evidence="7 10" id="KW-0235">DNA replication</keyword>
<dbReference type="GO" id="GO:0008408">
    <property type="term" value="F:3'-5' exonuclease activity"/>
    <property type="evidence" value="ECO:0007669"/>
    <property type="project" value="InterPro"/>
</dbReference>
<evidence type="ECO:0000256" key="6">
    <source>
        <dbReference type="ARBA" id="ARBA00022695"/>
    </source>
</evidence>
<dbReference type="AlphaFoldDB" id="A0A2Z5USH6"/>
<dbReference type="InterPro" id="IPR001001">
    <property type="entry name" value="DNA_polIII_beta"/>
</dbReference>
<feature type="domain" description="DNA polymerase III beta sliding clamp N-terminal" evidence="11">
    <location>
        <begin position="1"/>
        <end position="117"/>
    </location>
</feature>
<dbReference type="GO" id="GO:0006271">
    <property type="term" value="P:DNA strand elongation involved in DNA replication"/>
    <property type="evidence" value="ECO:0007669"/>
    <property type="project" value="TreeGrafter"/>
</dbReference>
<dbReference type="GO" id="GO:0009360">
    <property type="term" value="C:DNA polymerase III complex"/>
    <property type="evidence" value="ECO:0007669"/>
    <property type="project" value="InterPro"/>
</dbReference>
<feature type="domain" description="DNA polymerase III beta sliding clamp C-terminal" evidence="13">
    <location>
        <begin position="262"/>
        <end position="381"/>
    </location>
</feature>
<keyword evidence="6 10" id="KW-0548">Nucleotidyltransferase</keyword>
<dbReference type="GO" id="GO:0005737">
    <property type="term" value="C:cytoplasm"/>
    <property type="evidence" value="ECO:0007669"/>
    <property type="project" value="UniProtKB-SubCell"/>
</dbReference>
<dbReference type="KEGG" id="rvi:RVIR1_00020"/>
<evidence type="ECO:0000256" key="9">
    <source>
        <dbReference type="ARBA" id="ARBA00023125"/>
    </source>
</evidence>
<keyword evidence="15" id="KW-1185">Reference proteome</keyword>
<feature type="domain" description="DNA polymerase III beta sliding clamp central" evidence="12">
    <location>
        <begin position="133"/>
        <end position="258"/>
    </location>
</feature>
<proteinExistence type="inferred from homology"/>
<evidence type="ECO:0000313" key="14">
    <source>
        <dbReference type="EMBL" id="BBB14546.1"/>
    </source>
</evidence>
<reference evidence="14 15" key="1">
    <citation type="submission" date="2017-03" db="EMBL/GenBank/DDBJ databases">
        <title>The genome sequence of Candidatus Rickettsiella viridis.</title>
        <authorList>
            <person name="Nikoh N."/>
            <person name="Tsuchida T."/>
            <person name="Yamaguchi K."/>
            <person name="Maeda T."/>
            <person name="Shigenobu S."/>
            <person name="Fukatsu T."/>
        </authorList>
    </citation>
    <scope>NUCLEOTIDE SEQUENCE [LARGE SCALE GENOMIC DNA]</scope>
    <source>
        <strain evidence="14 15">Ap-RA04</strain>
    </source>
</reference>
<comment type="subunit">
    <text evidence="10">Forms a ring-shaped head-to-tail homodimer around DNA.</text>
</comment>
<evidence type="ECO:0000259" key="12">
    <source>
        <dbReference type="Pfam" id="PF02767"/>
    </source>
</evidence>
<dbReference type="SMART" id="SM00480">
    <property type="entry name" value="POL3Bc"/>
    <property type="match status" value="1"/>
</dbReference>
<accession>A0A2Z5USH6</accession>
<dbReference type="Gene3D" id="3.10.150.10">
    <property type="entry name" value="DNA Polymerase III, subunit A, domain 2"/>
    <property type="match status" value="1"/>
</dbReference>
<keyword evidence="4 10" id="KW-0963">Cytoplasm</keyword>
<dbReference type="EMBL" id="AP018005">
    <property type="protein sequence ID" value="BBB14546.1"/>
    <property type="molecule type" value="Genomic_DNA"/>
</dbReference>
<comment type="subcellular location">
    <subcellularLocation>
        <location evidence="1 10">Cytoplasm</location>
    </subcellularLocation>
</comment>
<dbReference type="PANTHER" id="PTHR30478:SF0">
    <property type="entry name" value="BETA SLIDING CLAMP"/>
    <property type="match status" value="1"/>
</dbReference>
<dbReference type="GO" id="GO:0003887">
    <property type="term" value="F:DNA-directed DNA polymerase activity"/>
    <property type="evidence" value="ECO:0007669"/>
    <property type="project" value="UniProtKB-UniRule"/>
</dbReference>
<keyword evidence="9" id="KW-0238">DNA-binding</keyword>
<evidence type="ECO:0000256" key="4">
    <source>
        <dbReference type="ARBA" id="ARBA00022490"/>
    </source>
</evidence>
<dbReference type="CDD" id="cd00140">
    <property type="entry name" value="beta_clamp"/>
    <property type="match status" value="1"/>
</dbReference>
<evidence type="ECO:0000259" key="11">
    <source>
        <dbReference type="Pfam" id="PF00712"/>
    </source>
</evidence>